<evidence type="ECO:0000259" key="1">
    <source>
        <dbReference type="Pfam" id="PF12401"/>
    </source>
</evidence>
<dbReference type="InterPro" id="IPR042287">
    <property type="entry name" value="FhaA_N_sf"/>
</dbReference>
<dbReference type="Proteomes" id="UP000634660">
    <property type="component" value="Unassembled WGS sequence"/>
</dbReference>
<dbReference type="KEGG" id="ssub:CP968_03240"/>
<name>A0A5P2UDT1_9ACTN</name>
<proteinExistence type="predicted"/>
<reference evidence="2" key="3">
    <citation type="submission" date="2020-09" db="EMBL/GenBank/DDBJ databases">
        <authorList>
            <person name="Sun Q."/>
            <person name="Ohkuma M."/>
        </authorList>
    </citation>
    <scope>NUCLEOTIDE SEQUENCE</scope>
    <source>
        <strain evidence="2">JCM 4834</strain>
    </source>
</reference>
<evidence type="ECO:0000313" key="3">
    <source>
        <dbReference type="EMBL" id="QEU77433.1"/>
    </source>
</evidence>
<gene>
    <name evidence="3" type="ORF">CP968_03240</name>
    <name evidence="2" type="ORF">GCM10010371_03390</name>
</gene>
<dbReference type="EMBL" id="CP023701">
    <property type="protein sequence ID" value="QEU77433.1"/>
    <property type="molecule type" value="Genomic_DNA"/>
</dbReference>
<feature type="domain" description="FhaA N-terminal" evidence="1">
    <location>
        <begin position="7"/>
        <end position="108"/>
    </location>
</feature>
<reference evidence="3 4" key="2">
    <citation type="submission" date="2017-09" db="EMBL/GenBank/DDBJ databases">
        <authorList>
            <person name="Lee N."/>
            <person name="Cho B.-K."/>
        </authorList>
    </citation>
    <scope>NUCLEOTIDE SEQUENCE [LARGE SCALE GENOMIC DNA]</scope>
    <source>
        <strain evidence="3 4">ATCC 27467</strain>
    </source>
</reference>
<dbReference type="OrthoDB" id="4284589at2"/>
<dbReference type="Pfam" id="PF12401">
    <property type="entry name" value="FhaA_N"/>
    <property type="match status" value="1"/>
</dbReference>
<sequence length="134" mass="15109">MSPFSALSRWEEAVERWQDSLLARARPRDPVELVEALLRECDARAVVCSQSRVVVPNAYEVELSREVHRQLGRYADRIGPLLTDALLRHGEARGYEWAGPLTVRLCRSALPDGARYRVTSTPMRHISADAFPAP</sequence>
<dbReference type="EMBL" id="BMVX01000001">
    <property type="protein sequence ID" value="GGZ47412.1"/>
    <property type="molecule type" value="Genomic_DNA"/>
</dbReference>
<reference evidence="2" key="1">
    <citation type="journal article" date="2014" name="Int. J. Syst. Evol. Microbiol.">
        <title>Complete genome sequence of Corynebacterium casei LMG S-19264T (=DSM 44701T), isolated from a smear-ripened cheese.</title>
        <authorList>
            <consortium name="US DOE Joint Genome Institute (JGI-PGF)"/>
            <person name="Walter F."/>
            <person name="Albersmeier A."/>
            <person name="Kalinowski J."/>
            <person name="Ruckert C."/>
        </authorList>
    </citation>
    <scope>NUCLEOTIDE SEQUENCE</scope>
    <source>
        <strain evidence="2">JCM 4834</strain>
    </source>
</reference>
<protein>
    <submittedName>
        <fullName evidence="3">DUF2662 domain-containing protein</fullName>
    </submittedName>
</protein>
<dbReference type="RefSeq" id="WP_150516529.1">
    <property type="nucleotide sequence ID" value="NZ_BMVX01000001.1"/>
</dbReference>
<dbReference type="Gene3D" id="3.30.2320.60">
    <property type="entry name" value="FhaA, phosphopeptide-binding domain (DUF3662)"/>
    <property type="match status" value="1"/>
</dbReference>
<dbReference type="Proteomes" id="UP000326831">
    <property type="component" value="Chromosome"/>
</dbReference>
<keyword evidence="4" id="KW-1185">Reference proteome</keyword>
<organism evidence="3 4">
    <name type="scientific">Streptomyces subrutilus</name>
    <dbReference type="NCBI Taxonomy" id="36818"/>
    <lineage>
        <taxon>Bacteria</taxon>
        <taxon>Bacillati</taxon>
        <taxon>Actinomycetota</taxon>
        <taxon>Actinomycetes</taxon>
        <taxon>Kitasatosporales</taxon>
        <taxon>Streptomycetaceae</taxon>
        <taxon>Streptomyces</taxon>
    </lineage>
</organism>
<evidence type="ECO:0000313" key="2">
    <source>
        <dbReference type="EMBL" id="GGZ47412.1"/>
    </source>
</evidence>
<evidence type="ECO:0000313" key="4">
    <source>
        <dbReference type="Proteomes" id="UP000326831"/>
    </source>
</evidence>
<accession>A0A5P2UDT1</accession>
<dbReference type="AlphaFoldDB" id="A0A5P2UDT1"/>
<dbReference type="InterPro" id="IPR022128">
    <property type="entry name" value="FhaA_N"/>
</dbReference>